<dbReference type="PANTHER" id="PTHR37809">
    <property type="entry name" value="RIBOSOMAL PROTEIN S12 METHYLTHIOTRANSFERASE ACCESSORY FACTOR YCAO"/>
    <property type="match status" value="1"/>
</dbReference>
<evidence type="ECO:0000313" key="3">
    <source>
        <dbReference type="Proteomes" id="UP000731465"/>
    </source>
</evidence>
<evidence type="ECO:0000259" key="1">
    <source>
        <dbReference type="PROSITE" id="PS51664"/>
    </source>
</evidence>
<organism evidence="2 3">
    <name type="scientific">Succinivibrio faecicola</name>
    <dbReference type="NCBI Taxonomy" id="2820300"/>
    <lineage>
        <taxon>Bacteria</taxon>
        <taxon>Pseudomonadati</taxon>
        <taxon>Pseudomonadota</taxon>
        <taxon>Gammaproteobacteria</taxon>
        <taxon>Aeromonadales</taxon>
        <taxon>Succinivibrionaceae</taxon>
        <taxon>Succinivibrio</taxon>
    </lineage>
</organism>
<dbReference type="Pfam" id="PF02624">
    <property type="entry name" value="YcaO"/>
    <property type="match status" value="1"/>
</dbReference>
<protein>
    <submittedName>
        <fullName evidence="2">YcaO-like family protein</fullName>
    </submittedName>
</protein>
<dbReference type="RefSeq" id="WP_219937406.1">
    <property type="nucleotide sequence ID" value="NZ_JAGFNY010000011.1"/>
</dbReference>
<sequence length="584" mass="66479">MTQILGKDAPVEQSIAHFEEILKKLNISVTESNWMNPLEDVYSVNLSVTSCPTLYSNGKGSSRLAARASAYGELFERLATHMEFSDYYLGLDNSNAPFVHFKDEKWTNIEENQNQIPNEILNASLRKFYTQECDLTLENLVDLQSSSYSRGVCSIPFTNARNGEIVYFPVNLLDNLYGSNGMSEGNSEYEALVQGLSEIIERHVKREIIKKGLALPAVPDEILQKYEKSYKSLKDLQGDGLKVVCYDASLGGKFPVVCIVMFNQRNGTCFASFGAHPIFEVALDRTITELMQGRSFSDLDNFDEPDFDLNKTSDIVNLESHFVDSTGILPMQMFRKIPDYRFVAWDFSGSTKEQYKALRYMIAKLGFDIYIRSYNYLGVYVYRTIVPGMSEIYPVDDLVYNNTNLGIDFQDALLSLPDTDETEETYESYLQELENEEFDNDTNVCSLLGVLPDEKSSWENLRMGELKCLVALAAKNYEAASEYAKWTLLYNNESMSLENRAFYQCIIKITDCLTTGSLKLEDYIDGLKLLYGEKTVENALDHIEGRKRFNNLVGSDLNMKSFTAHQELIRIYNILKEAQSSYND</sequence>
<evidence type="ECO:0000313" key="2">
    <source>
        <dbReference type="EMBL" id="MBW7570187.1"/>
    </source>
</evidence>
<accession>A0ABS7DFW7</accession>
<dbReference type="InterPro" id="IPR003776">
    <property type="entry name" value="YcaO-like_dom"/>
</dbReference>
<dbReference type="NCBIfam" id="TIGR00702">
    <property type="entry name" value="YcaO-type kinase domain"/>
    <property type="match status" value="1"/>
</dbReference>
<gene>
    <name evidence="2" type="ORF">J5V48_04690</name>
</gene>
<comment type="caution">
    <text evidence="2">The sequence shown here is derived from an EMBL/GenBank/DDBJ whole genome shotgun (WGS) entry which is preliminary data.</text>
</comment>
<name>A0ABS7DFW7_9GAMM</name>
<dbReference type="EMBL" id="JAGFNY010000011">
    <property type="protein sequence ID" value="MBW7570187.1"/>
    <property type="molecule type" value="Genomic_DNA"/>
</dbReference>
<dbReference type="Gene3D" id="3.30.1330.230">
    <property type="match status" value="1"/>
</dbReference>
<dbReference type="Gene3D" id="3.30.160.660">
    <property type="match status" value="1"/>
</dbReference>
<dbReference type="PROSITE" id="PS51664">
    <property type="entry name" value="YCAO"/>
    <property type="match status" value="1"/>
</dbReference>
<keyword evidence="3" id="KW-1185">Reference proteome</keyword>
<dbReference type="Gene3D" id="3.30.40.250">
    <property type="match status" value="1"/>
</dbReference>
<feature type="domain" description="YcaO" evidence="1">
    <location>
        <begin position="58"/>
        <end position="434"/>
    </location>
</feature>
<proteinExistence type="predicted"/>
<dbReference type="PANTHER" id="PTHR37809:SF1">
    <property type="entry name" value="RIBOSOMAL PROTEIN S12 METHYLTHIOTRANSFERASE ACCESSORY FACTOR YCAO"/>
    <property type="match status" value="1"/>
</dbReference>
<reference evidence="2 3" key="1">
    <citation type="submission" date="2021-03" db="EMBL/GenBank/DDBJ databases">
        <title>Succinivibrio sp. nov. isolated from feces of cow.</title>
        <authorList>
            <person name="Choi J.-Y."/>
        </authorList>
    </citation>
    <scope>NUCLEOTIDE SEQUENCE [LARGE SCALE GENOMIC DNA]</scope>
    <source>
        <strain evidence="2 3">AGMB01872</strain>
    </source>
</reference>
<dbReference type="InterPro" id="IPR041080">
    <property type="entry name" value="YcaO_C"/>
</dbReference>
<dbReference type="Pfam" id="PF18381">
    <property type="entry name" value="YcaO_C"/>
    <property type="match status" value="1"/>
</dbReference>
<dbReference type="Proteomes" id="UP000731465">
    <property type="component" value="Unassembled WGS sequence"/>
</dbReference>